<feature type="transmembrane region" description="Helical" evidence="1">
    <location>
        <begin position="46"/>
        <end position="65"/>
    </location>
</feature>
<dbReference type="Pfam" id="PF00487">
    <property type="entry name" value="FA_desaturase"/>
    <property type="match status" value="1"/>
</dbReference>
<evidence type="ECO:0000313" key="4">
    <source>
        <dbReference type="Proteomes" id="UP000675781"/>
    </source>
</evidence>
<keyword evidence="1" id="KW-0472">Membrane</keyword>
<dbReference type="InterPro" id="IPR005804">
    <property type="entry name" value="FA_desaturase_dom"/>
</dbReference>
<keyword evidence="1" id="KW-1133">Transmembrane helix</keyword>
<dbReference type="RefSeq" id="WP_212533763.1">
    <property type="nucleotide sequence ID" value="NZ_JAGSOG010000423.1"/>
</dbReference>
<keyword evidence="4" id="KW-1185">Reference proteome</keyword>
<keyword evidence="1" id="KW-0812">Transmembrane</keyword>
<sequence>MAAGVVGGGGLAARVVGTLLLGGMFAHAAELEHEALHHLGFRSRRANTIAGVALGTPMLIAYSAYRAAHLRHHRDLGTPRNREFFDYGDQHGNQHGADAGGGAVLVRGWAWVVRLSMAAHYARFVRDLWLALRGADLPGESPATSRRIRRDLRIIFGVFVVLTAASVAFGRALVVWEWLVPLVLVAGPVHALVELPEHYRCQTLDPDPFANTRTIRSNRLMAWFTNGNNFHVEHHLMPNLPIGRLGLLHAEVRDRLVHYHPGYLHFLRTLLRPRSGADRA</sequence>
<organism evidence="3 4">
    <name type="scientific">Actinospica durhamensis</name>
    <dbReference type="NCBI Taxonomy" id="1508375"/>
    <lineage>
        <taxon>Bacteria</taxon>
        <taxon>Bacillati</taxon>
        <taxon>Actinomycetota</taxon>
        <taxon>Actinomycetes</taxon>
        <taxon>Catenulisporales</taxon>
        <taxon>Actinospicaceae</taxon>
        <taxon>Actinospica</taxon>
    </lineage>
</organism>
<dbReference type="PANTHER" id="PTHR12879:SF8">
    <property type="entry name" value="SPHINGOLIPID DELTA(4)-DESATURASE DES1"/>
    <property type="match status" value="1"/>
</dbReference>
<protein>
    <submittedName>
        <fullName evidence="3">Fatty acid desaturase</fullName>
        <ecNumber evidence="3">1.14.19.-</ecNumber>
    </submittedName>
</protein>
<dbReference type="Proteomes" id="UP000675781">
    <property type="component" value="Unassembled WGS sequence"/>
</dbReference>
<reference evidence="3" key="1">
    <citation type="submission" date="2021-04" db="EMBL/GenBank/DDBJ databases">
        <title>Genome based classification of Actinospica acidithermotolerans sp. nov., an actinobacterium isolated from an Indonesian hot spring.</title>
        <authorList>
            <person name="Kusuma A.B."/>
            <person name="Putra K.E."/>
            <person name="Nafisah S."/>
            <person name="Loh J."/>
            <person name="Nouioui I."/>
            <person name="Goodfellow M."/>
        </authorList>
    </citation>
    <scope>NUCLEOTIDE SEQUENCE</scope>
    <source>
        <strain evidence="3">CSCA 57</strain>
    </source>
</reference>
<name>A0A941IRY5_9ACTN</name>
<proteinExistence type="predicted"/>
<dbReference type="GO" id="GO:0042284">
    <property type="term" value="F:sphingolipid delta-4 desaturase activity"/>
    <property type="evidence" value="ECO:0007669"/>
    <property type="project" value="TreeGrafter"/>
</dbReference>
<comment type="caution">
    <text evidence="3">The sequence shown here is derived from an EMBL/GenBank/DDBJ whole genome shotgun (WGS) entry which is preliminary data.</text>
</comment>
<evidence type="ECO:0000259" key="2">
    <source>
        <dbReference type="Pfam" id="PF00487"/>
    </source>
</evidence>
<accession>A0A941IRY5</accession>
<feature type="transmembrane region" description="Helical" evidence="1">
    <location>
        <begin position="152"/>
        <end position="169"/>
    </location>
</feature>
<gene>
    <name evidence="3" type="ORF">KDL01_39055</name>
</gene>
<dbReference type="EC" id="1.14.19.-" evidence="3"/>
<evidence type="ECO:0000313" key="3">
    <source>
        <dbReference type="EMBL" id="MBR7839325.1"/>
    </source>
</evidence>
<dbReference type="GO" id="GO:0046513">
    <property type="term" value="P:ceramide biosynthetic process"/>
    <property type="evidence" value="ECO:0007669"/>
    <property type="project" value="TreeGrafter"/>
</dbReference>
<dbReference type="EMBL" id="JAGSOG010000423">
    <property type="protein sequence ID" value="MBR7839325.1"/>
    <property type="molecule type" value="Genomic_DNA"/>
</dbReference>
<feature type="domain" description="Fatty acid desaturase" evidence="2">
    <location>
        <begin position="14"/>
        <end position="265"/>
    </location>
</feature>
<dbReference type="GO" id="GO:0016020">
    <property type="term" value="C:membrane"/>
    <property type="evidence" value="ECO:0007669"/>
    <property type="project" value="GOC"/>
</dbReference>
<dbReference type="PANTHER" id="PTHR12879">
    <property type="entry name" value="SPHINGOLIPID DELTA 4 DESATURASE/C-4 HYDROXYLASE PROTEIN DES2"/>
    <property type="match status" value="1"/>
</dbReference>
<keyword evidence="3" id="KW-0560">Oxidoreductase</keyword>
<dbReference type="AlphaFoldDB" id="A0A941IRY5"/>
<evidence type="ECO:0000256" key="1">
    <source>
        <dbReference type="SAM" id="Phobius"/>
    </source>
</evidence>